<protein>
    <submittedName>
        <fullName evidence="1">Uncharacterized protein</fullName>
    </submittedName>
</protein>
<dbReference type="OrthoDB" id="4774211at2"/>
<proteinExistence type="predicted"/>
<dbReference type="KEGG" id="tfa:BW733_02300"/>
<evidence type="ECO:0000313" key="2">
    <source>
        <dbReference type="Proteomes" id="UP000188235"/>
    </source>
</evidence>
<dbReference type="AlphaFoldDB" id="A0A1Q2D1Z4"/>
<dbReference type="EMBL" id="CP019607">
    <property type="protein sequence ID" value="AQP52428.1"/>
    <property type="molecule type" value="Genomic_DNA"/>
</dbReference>
<name>A0A1Q2D1Z4_9ACTN</name>
<dbReference type="STRING" id="399497.BW733_02300"/>
<sequence>MHVDCESCRARGPACGDCVISVLLGNPSVELVEPEQRALAVLSDAGLLPPLRLSGPREGRSEAV</sequence>
<reference evidence="1 2" key="1">
    <citation type="journal article" date="2008" name="Int. J. Syst. Evol. Microbiol.">
        <title>Tessaracoccus flavescens sp. nov., isolated from marine sediment.</title>
        <authorList>
            <person name="Lee D.W."/>
            <person name="Lee S.D."/>
        </authorList>
    </citation>
    <scope>NUCLEOTIDE SEQUENCE [LARGE SCALE GENOMIC DNA]</scope>
    <source>
        <strain evidence="1 2">SST-39T</strain>
    </source>
</reference>
<dbReference type="Proteomes" id="UP000188235">
    <property type="component" value="Chromosome"/>
</dbReference>
<organism evidence="1 2">
    <name type="scientific">Tessaracoccus flavescens</name>
    <dbReference type="NCBI Taxonomy" id="399497"/>
    <lineage>
        <taxon>Bacteria</taxon>
        <taxon>Bacillati</taxon>
        <taxon>Actinomycetota</taxon>
        <taxon>Actinomycetes</taxon>
        <taxon>Propionibacteriales</taxon>
        <taxon>Propionibacteriaceae</taxon>
        <taxon>Tessaracoccus</taxon>
    </lineage>
</organism>
<evidence type="ECO:0000313" key="1">
    <source>
        <dbReference type="EMBL" id="AQP52428.1"/>
    </source>
</evidence>
<gene>
    <name evidence="1" type="ORF">BW733_02300</name>
</gene>
<accession>A0A1Q2D1Z4</accession>
<keyword evidence="2" id="KW-1185">Reference proteome</keyword>